<protein>
    <submittedName>
        <fullName evidence="7">MFS transporter</fullName>
    </submittedName>
</protein>
<dbReference type="PANTHER" id="PTHR23513:SF6">
    <property type="entry name" value="MAJOR FACILITATOR SUPERFAMILY ASSOCIATED DOMAIN-CONTAINING PROTEIN"/>
    <property type="match status" value="1"/>
</dbReference>
<dbReference type="SUPFAM" id="SSF103473">
    <property type="entry name" value="MFS general substrate transporter"/>
    <property type="match status" value="1"/>
</dbReference>
<name>A0A2G8TD10_9BURK</name>
<keyword evidence="2" id="KW-1003">Cell membrane</keyword>
<dbReference type="Gene3D" id="1.20.1250.20">
    <property type="entry name" value="MFS general substrate transporter like domains"/>
    <property type="match status" value="1"/>
</dbReference>
<evidence type="ECO:0000256" key="4">
    <source>
        <dbReference type="ARBA" id="ARBA00022989"/>
    </source>
</evidence>
<feature type="transmembrane region" description="Helical" evidence="6">
    <location>
        <begin position="109"/>
        <end position="133"/>
    </location>
</feature>
<evidence type="ECO:0000256" key="1">
    <source>
        <dbReference type="ARBA" id="ARBA00004651"/>
    </source>
</evidence>
<keyword evidence="8" id="KW-1185">Reference proteome</keyword>
<dbReference type="InterPro" id="IPR011701">
    <property type="entry name" value="MFS"/>
</dbReference>
<feature type="transmembrane region" description="Helical" evidence="6">
    <location>
        <begin position="362"/>
        <end position="384"/>
    </location>
</feature>
<accession>A0A2G8TD10</accession>
<reference evidence="7 8" key="1">
    <citation type="submission" date="2017-10" db="EMBL/GenBank/DDBJ databases">
        <title>Massilia psychrophilum sp. nov., a novel purple-pigmented bacterium isolated from Tianshan glacier, Xinjiang Municipality, China.</title>
        <authorList>
            <person name="Wang H."/>
        </authorList>
    </citation>
    <scope>NUCLEOTIDE SEQUENCE [LARGE SCALE GENOMIC DNA]</scope>
    <source>
        <strain evidence="7 8">JCM 30074</strain>
    </source>
</reference>
<keyword evidence="3 6" id="KW-0812">Transmembrane</keyword>
<keyword evidence="5 6" id="KW-0472">Membrane</keyword>
<evidence type="ECO:0000313" key="8">
    <source>
        <dbReference type="Proteomes" id="UP000230390"/>
    </source>
</evidence>
<evidence type="ECO:0000313" key="7">
    <source>
        <dbReference type="EMBL" id="PIL43941.1"/>
    </source>
</evidence>
<feature type="transmembrane region" description="Helical" evidence="6">
    <location>
        <begin position="298"/>
        <end position="319"/>
    </location>
</feature>
<dbReference type="PANTHER" id="PTHR23513">
    <property type="entry name" value="INTEGRAL MEMBRANE EFFLUX PROTEIN-RELATED"/>
    <property type="match status" value="1"/>
</dbReference>
<evidence type="ECO:0000256" key="2">
    <source>
        <dbReference type="ARBA" id="ARBA00022475"/>
    </source>
</evidence>
<dbReference type="Proteomes" id="UP000230390">
    <property type="component" value="Unassembled WGS sequence"/>
</dbReference>
<feature type="transmembrane region" description="Helical" evidence="6">
    <location>
        <begin position="20"/>
        <end position="43"/>
    </location>
</feature>
<feature type="transmembrane region" description="Helical" evidence="6">
    <location>
        <begin position="390"/>
        <end position="411"/>
    </location>
</feature>
<dbReference type="OrthoDB" id="69054at2"/>
<dbReference type="InterPro" id="IPR036259">
    <property type="entry name" value="MFS_trans_sf"/>
</dbReference>
<keyword evidence="4 6" id="KW-1133">Transmembrane helix</keyword>
<feature type="transmembrane region" description="Helical" evidence="6">
    <location>
        <begin position="184"/>
        <end position="203"/>
    </location>
</feature>
<sequence length="430" mass="44743">MRPADPARAALLRDTNFRWLMAGGTISMLGDQFTLIALPWLVLQMTGDPLALGLVLAVMGVPRAIFILVGGALVDRHSPKRVMMLTKYANAFLLGLLSLLVLSDQVSMPIVYALALGIGLASAFSIPAGTAMLPSVVAPEQLHLANGIMMSTRVLTSLAGPLLAGVLIAFSGHDASAIADSRGLGIAFALDALTFAATIWTLHKVRMHAGAVRAAPERVLRAVASGIAMVWRDQEMRAAFLYWGAISLVVGGAMQVAMPVLASSRLGGAAALGLVMGGHAAGNLLGMTLSSLKSDLRIGTLGTTLLAADAAGGLVLMLMGGVDTAWQAAALMLLLGALSGFMQVAVFTWIQRRVPRDMLGRTMSIFMFILLGLAPLAASVTGWLMQYLSLAQLFIGAGAFLLVGAVCAFALTPMRVMNDAKSATIPGSPP</sequence>
<evidence type="ECO:0000256" key="6">
    <source>
        <dbReference type="SAM" id="Phobius"/>
    </source>
</evidence>
<dbReference type="GO" id="GO:0022857">
    <property type="term" value="F:transmembrane transporter activity"/>
    <property type="evidence" value="ECO:0007669"/>
    <property type="project" value="InterPro"/>
</dbReference>
<dbReference type="EMBL" id="PDOC01000010">
    <property type="protein sequence ID" value="PIL43941.1"/>
    <property type="molecule type" value="Genomic_DNA"/>
</dbReference>
<dbReference type="RefSeq" id="WP_099790123.1">
    <property type="nucleotide sequence ID" value="NZ_JBHLYV010000012.1"/>
</dbReference>
<evidence type="ECO:0000256" key="3">
    <source>
        <dbReference type="ARBA" id="ARBA00022692"/>
    </source>
</evidence>
<feature type="transmembrane region" description="Helical" evidence="6">
    <location>
        <begin position="266"/>
        <end position="286"/>
    </location>
</feature>
<dbReference type="Pfam" id="PF07690">
    <property type="entry name" value="MFS_1"/>
    <property type="match status" value="1"/>
</dbReference>
<feature type="transmembrane region" description="Helical" evidence="6">
    <location>
        <begin position="239"/>
        <end position="260"/>
    </location>
</feature>
<dbReference type="GO" id="GO:0005886">
    <property type="term" value="C:plasma membrane"/>
    <property type="evidence" value="ECO:0007669"/>
    <property type="project" value="UniProtKB-SubCell"/>
</dbReference>
<feature type="transmembrane region" description="Helical" evidence="6">
    <location>
        <begin position="85"/>
        <end position="103"/>
    </location>
</feature>
<evidence type="ECO:0000256" key="5">
    <source>
        <dbReference type="ARBA" id="ARBA00023136"/>
    </source>
</evidence>
<comment type="subcellular location">
    <subcellularLocation>
        <location evidence="1">Cell membrane</location>
        <topology evidence="1">Multi-pass membrane protein</topology>
    </subcellularLocation>
</comment>
<feature type="transmembrane region" description="Helical" evidence="6">
    <location>
        <begin position="325"/>
        <end position="350"/>
    </location>
</feature>
<dbReference type="CDD" id="cd06173">
    <property type="entry name" value="MFS_MefA_like"/>
    <property type="match status" value="1"/>
</dbReference>
<dbReference type="AlphaFoldDB" id="A0A2G8TD10"/>
<feature type="transmembrane region" description="Helical" evidence="6">
    <location>
        <begin position="154"/>
        <end position="172"/>
    </location>
</feature>
<comment type="caution">
    <text evidence="7">The sequence shown here is derived from an EMBL/GenBank/DDBJ whole genome shotgun (WGS) entry which is preliminary data.</text>
</comment>
<gene>
    <name evidence="7" type="ORF">CR105_16485</name>
</gene>
<proteinExistence type="predicted"/>
<feature type="transmembrane region" description="Helical" evidence="6">
    <location>
        <begin position="49"/>
        <end position="73"/>
    </location>
</feature>
<organism evidence="7 8">
    <name type="scientific">Massilia eurypsychrophila</name>
    <dbReference type="NCBI Taxonomy" id="1485217"/>
    <lineage>
        <taxon>Bacteria</taxon>
        <taxon>Pseudomonadati</taxon>
        <taxon>Pseudomonadota</taxon>
        <taxon>Betaproteobacteria</taxon>
        <taxon>Burkholderiales</taxon>
        <taxon>Oxalobacteraceae</taxon>
        <taxon>Telluria group</taxon>
        <taxon>Massilia</taxon>
    </lineage>
</organism>